<proteinExistence type="predicted"/>
<gene>
    <name evidence="1" type="ORF">RHMOL_Rhmol11G0017600</name>
</gene>
<accession>A0ACC0LNR8</accession>
<protein>
    <submittedName>
        <fullName evidence="1">Uncharacterized protein</fullName>
    </submittedName>
</protein>
<organism evidence="1 2">
    <name type="scientific">Rhododendron molle</name>
    <name type="common">Chinese azalea</name>
    <name type="synonym">Azalea mollis</name>
    <dbReference type="NCBI Taxonomy" id="49168"/>
    <lineage>
        <taxon>Eukaryota</taxon>
        <taxon>Viridiplantae</taxon>
        <taxon>Streptophyta</taxon>
        <taxon>Embryophyta</taxon>
        <taxon>Tracheophyta</taxon>
        <taxon>Spermatophyta</taxon>
        <taxon>Magnoliopsida</taxon>
        <taxon>eudicotyledons</taxon>
        <taxon>Gunneridae</taxon>
        <taxon>Pentapetalae</taxon>
        <taxon>asterids</taxon>
        <taxon>Ericales</taxon>
        <taxon>Ericaceae</taxon>
        <taxon>Ericoideae</taxon>
        <taxon>Rhodoreae</taxon>
        <taxon>Rhododendron</taxon>
    </lineage>
</organism>
<keyword evidence="2" id="KW-1185">Reference proteome</keyword>
<name>A0ACC0LNR8_RHOML</name>
<evidence type="ECO:0000313" key="2">
    <source>
        <dbReference type="Proteomes" id="UP001062846"/>
    </source>
</evidence>
<dbReference type="Proteomes" id="UP001062846">
    <property type="component" value="Chromosome 11"/>
</dbReference>
<comment type="caution">
    <text evidence="1">The sequence shown here is derived from an EMBL/GenBank/DDBJ whole genome shotgun (WGS) entry which is preliminary data.</text>
</comment>
<dbReference type="EMBL" id="CM046398">
    <property type="protein sequence ID" value="KAI8529974.1"/>
    <property type="molecule type" value="Genomic_DNA"/>
</dbReference>
<evidence type="ECO:0000313" key="1">
    <source>
        <dbReference type="EMBL" id="KAI8529974.1"/>
    </source>
</evidence>
<sequence length="251" mass="28755">MPRYRSKKGEIATNVLGVCTRDLIFVYVLSGWEGSATDSRILQNATKRPEGLIVPHGHYYLVDDGSTNGNGFLASYCVQRYHVNIWRQGHMLVSKEKYFNMKHSAARNVIEKSFGVLKMWFAILRSASYYPIRTETYIVTTCCLLHNLIKREMPKDPIEQEYDTWERDHVNDVPNDDHISTVDSSNELTAGSNDTNEVKVVDAPMKQKCRNWRTEEEDALMKCIVNELVGDKHGELKMASNVVSSTTWRKS</sequence>
<reference evidence="1" key="1">
    <citation type="submission" date="2022-02" db="EMBL/GenBank/DDBJ databases">
        <title>Plant Genome Project.</title>
        <authorList>
            <person name="Zhang R.-G."/>
        </authorList>
    </citation>
    <scope>NUCLEOTIDE SEQUENCE</scope>
    <source>
        <strain evidence="1">AT1</strain>
    </source>
</reference>